<keyword evidence="3 7" id="KW-0808">Transferase</keyword>
<keyword evidence="2 7" id="KW-0328">Glycosyltransferase</keyword>
<dbReference type="InterPro" id="IPR036770">
    <property type="entry name" value="Ankyrin_rpt-contain_sf"/>
</dbReference>
<dbReference type="PROSITE" id="PS50088">
    <property type="entry name" value="ANK_REPEAT"/>
    <property type="match status" value="1"/>
</dbReference>
<feature type="repeat" description="ANK" evidence="6">
    <location>
        <begin position="162"/>
        <end position="194"/>
    </location>
</feature>
<evidence type="ECO:0000256" key="3">
    <source>
        <dbReference type="ARBA" id="ARBA00022679"/>
    </source>
</evidence>
<name>A0A815W5V7_ADIRI</name>
<dbReference type="Pfam" id="PF00644">
    <property type="entry name" value="PARP"/>
    <property type="match status" value="1"/>
</dbReference>
<dbReference type="Gene3D" id="3.40.220.10">
    <property type="entry name" value="Leucine Aminopeptidase, subunit E, domain 1"/>
    <property type="match status" value="2"/>
</dbReference>
<proteinExistence type="predicted"/>
<feature type="domain" description="Macro" evidence="9">
    <location>
        <begin position="663"/>
        <end position="836"/>
    </location>
</feature>
<dbReference type="SUPFAM" id="SSF48403">
    <property type="entry name" value="Ankyrin repeat"/>
    <property type="match status" value="1"/>
</dbReference>
<evidence type="ECO:0000256" key="6">
    <source>
        <dbReference type="PROSITE-ProRule" id="PRU00023"/>
    </source>
</evidence>
<dbReference type="GO" id="GO:0010629">
    <property type="term" value="P:negative regulation of gene expression"/>
    <property type="evidence" value="ECO:0007669"/>
    <property type="project" value="TreeGrafter"/>
</dbReference>
<evidence type="ECO:0000256" key="5">
    <source>
        <dbReference type="ARBA" id="ARBA00023242"/>
    </source>
</evidence>
<dbReference type="Gene3D" id="1.25.40.20">
    <property type="entry name" value="Ankyrin repeat-containing domain"/>
    <property type="match status" value="1"/>
</dbReference>
<dbReference type="InterPro" id="IPR002589">
    <property type="entry name" value="Macro_dom"/>
</dbReference>
<dbReference type="EMBL" id="CAJNOR010005083">
    <property type="protein sequence ID" value="CAF1544262.1"/>
    <property type="molecule type" value="Genomic_DNA"/>
</dbReference>
<evidence type="ECO:0000256" key="2">
    <source>
        <dbReference type="ARBA" id="ARBA00022676"/>
    </source>
</evidence>
<feature type="domain" description="PARP catalytic" evidence="8">
    <location>
        <begin position="848"/>
        <end position="1051"/>
    </location>
</feature>
<dbReference type="OrthoDB" id="6133115at2759"/>
<dbReference type="PANTHER" id="PTHR14453:SF67">
    <property type="entry name" value="POLY [ADP-RIBOSE] POLYMERASE"/>
    <property type="match status" value="1"/>
</dbReference>
<keyword evidence="4 7" id="KW-0520">NAD</keyword>
<dbReference type="GO" id="GO:0003950">
    <property type="term" value="F:NAD+ poly-ADP-ribosyltransferase activity"/>
    <property type="evidence" value="ECO:0007669"/>
    <property type="project" value="UniProtKB-UniRule"/>
</dbReference>
<evidence type="ECO:0000313" key="12">
    <source>
        <dbReference type="Proteomes" id="UP000663828"/>
    </source>
</evidence>
<dbReference type="Pfam" id="PF01661">
    <property type="entry name" value="Macro"/>
    <property type="match status" value="2"/>
</dbReference>
<dbReference type="AlphaFoldDB" id="A0A815W5V7"/>
<keyword evidence="12" id="KW-1185">Reference proteome</keyword>
<dbReference type="InterPro" id="IPR012317">
    <property type="entry name" value="Poly(ADP-ribose)pol_cat_dom"/>
</dbReference>
<dbReference type="Gene3D" id="3.90.228.10">
    <property type="match status" value="1"/>
</dbReference>
<evidence type="ECO:0000259" key="8">
    <source>
        <dbReference type="PROSITE" id="PS51059"/>
    </source>
</evidence>
<dbReference type="Pfam" id="PF12796">
    <property type="entry name" value="Ank_2"/>
    <property type="match status" value="1"/>
</dbReference>
<evidence type="ECO:0000256" key="4">
    <source>
        <dbReference type="ARBA" id="ARBA00023027"/>
    </source>
</evidence>
<dbReference type="EMBL" id="CAJNOJ010000827">
    <property type="protein sequence ID" value="CAF1526618.1"/>
    <property type="molecule type" value="Genomic_DNA"/>
</dbReference>
<dbReference type="InterPro" id="IPR002110">
    <property type="entry name" value="Ankyrin_rpt"/>
</dbReference>
<evidence type="ECO:0000256" key="1">
    <source>
        <dbReference type="ARBA" id="ARBA00004123"/>
    </source>
</evidence>
<organism evidence="11 12">
    <name type="scientific">Adineta ricciae</name>
    <name type="common">Rotifer</name>
    <dbReference type="NCBI Taxonomy" id="249248"/>
    <lineage>
        <taxon>Eukaryota</taxon>
        <taxon>Metazoa</taxon>
        <taxon>Spiralia</taxon>
        <taxon>Gnathifera</taxon>
        <taxon>Rotifera</taxon>
        <taxon>Eurotatoria</taxon>
        <taxon>Bdelloidea</taxon>
        <taxon>Adinetida</taxon>
        <taxon>Adinetidae</taxon>
        <taxon>Adineta</taxon>
    </lineage>
</organism>
<keyword evidence="6" id="KW-0040">ANK repeat</keyword>
<dbReference type="GO" id="GO:0005634">
    <property type="term" value="C:nucleus"/>
    <property type="evidence" value="ECO:0007669"/>
    <property type="project" value="UniProtKB-SubCell"/>
</dbReference>
<evidence type="ECO:0000256" key="7">
    <source>
        <dbReference type="RuleBase" id="RU362114"/>
    </source>
</evidence>
<dbReference type="Proteomes" id="UP000663852">
    <property type="component" value="Unassembled WGS sequence"/>
</dbReference>
<evidence type="ECO:0000313" key="11">
    <source>
        <dbReference type="EMBL" id="CAF1544262.1"/>
    </source>
</evidence>
<gene>
    <name evidence="10" type="ORF">EDS130_LOCUS44252</name>
    <name evidence="11" type="ORF">XAT740_LOCUS42406</name>
</gene>
<dbReference type="SUPFAM" id="SSF56399">
    <property type="entry name" value="ADP-ribosylation"/>
    <property type="match status" value="1"/>
</dbReference>
<dbReference type="SMART" id="SM00248">
    <property type="entry name" value="ANK"/>
    <property type="match status" value="3"/>
</dbReference>
<protein>
    <recommendedName>
        <fullName evidence="7">Poly [ADP-ribose] polymerase</fullName>
        <shortName evidence="7">PARP</shortName>
        <ecNumber evidence="7">2.4.2.-</ecNumber>
    </recommendedName>
</protein>
<dbReference type="PROSITE" id="PS51154">
    <property type="entry name" value="MACRO"/>
    <property type="match status" value="1"/>
</dbReference>
<dbReference type="GO" id="GO:0005737">
    <property type="term" value="C:cytoplasm"/>
    <property type="evidence" value="ECO:0007669"/>
    <property type="project" value="TreeGrafter"/>
</dbReference>
<keyword evidence="5" id="KW-0539">Nucleus</keyword>
<dbReference type="PANTHER" id="PTHR14453">
    <property type="entry name" value="PARP/ZINC FINGER CCCH TYPE DOMAIN CONTAINING PROTEIN"/>
    <property type="match status" value="1"/>
</dbReference>
<sequence>MADDNQQKLKKSLELLITAVSNEVKSPKNDLKTKIQAVLDQNLFSSSTQCRGYLLRAAEPFMNGDKVNLAQALHDLRGRLALLDAAQAAYDGNFSIVKTFVEAYPNLKNASGVFGTTLLYSSARNNHFDIVKYLIETADCLVNGENVEYVTDQAAASPKATVGSTALHAACYNGRLDIVKYLIQHGGDYFALNNIHETPIENAQYQKNIREFFCSFLLYSYSKEITRAPTKTVLGEIRKMKELVADCFWEYKPAVVNQWFSFGSDHAAQLQESLNEQQFSNNVLLSGTRDAHCVSLIRFVRFKRSDPDDGNFAWVRCRGSSLLNFHCYGQWQLMFNQHPTAVTNLSSLSQIFQTSSPDPIQLHSWYNFDEENNFLLETAVNYRRKYLNVTLDFLKKEKLVFDLENFAFTNQQNTIAGFLRWIPRIIANDSTFTILDNFQIPNNSDCLLLTTTRTKTSKNKGDNPEMEPYQLKYERVFKNDEIDLLEKKSSSYDKDLGTLLHVTQDSLTKYDADVIVVCTSSKALLGNILKFLGKSAEEAFLKKVQESKDELIISIPTNKKLLSKMVYFAQWQANPDPQINRDSIENLVAKVIQQADKDGFKSIAFPAIGCEEQGCSISASAQILIDEVVRWVLKYPITFTFVILNRRMDIHEEFEKRINRYKKQGQISISVGKGTIFVEKGNLTKQNVDVIIGSSSSENLQYALFKAGGDEVETTYHKEDAANPNSLIIPTPPGNLPCKRVFFLRWKPESDPDELRQSIIDLIWNLIQNVNSHHFSSIAFPAIGCGEHACSVDVVVKTMVREMKKQILTRKLPWTVKFVIEPNQQTIYDEFCRHLLSSDDNKKPDGDFQVPSTWQKSNDHKIRFIVPPNSPEYKSIINDFLSPMTPYCKEIIRLERIQNERWYMQYLAHARDFQKRLNANTEKRLYHGCPEVAADAIIEDCFNRSFAGVNGKFERAFYSSDMFLPCLLAGTSYGYGVYFSSNVIYSHGYTRANANGERCMFVARVLVGKSTLGNSSMKTRPIGFDSTTDGNHMTVTYHDAQAYAEYLITYK</sequence>
<evidence type="ECO:0000313" key="10">
    <source>
        <dbReference type="EMBL" id="CAF1526618.1"/>
    </source>
</evidence>
<dbReference type="InterPro" id="IPR043472">
    <property type="entry name" value="Macro_dom-like"/>
</dbReference>
<dbReference type="EC" id="2.4.2.-" evidence="7"/>
<comment type="subcellular location">
    <subcellularLocation>
        <location evidence="1">Nucleus</location>
    </subcellularLocation>
</comment>
<reference evidence="11" key="1">
    <citation type="submission" date="2021-02" db="EMBL/GenBank/DDBJ databases">
        <authorList>
            <person name="Nowell W R."/>
        </authorList>
    </citation>
    <scope>NUCLEOTIDE SEQUENCE</scope>
</reference>
<dbReference type="PROSITE" id="PS50297">
    <property type="entry name" value="ANK_REP_REGION"/>
    <property type="match status" value="1"/>
</dbReference>
<dbReference type="GO" id="GO:0003714">
    <property type="term" value="F:transcription corepressor activity"/>
    <property type="evidence" value="ECO:0007669"/>
    <property type="project" value="TreeGrafter"/>
</dbReference>
<comment type="caution">
    <text evidence="11">The sequence shown here is derived from an EMBL/GenBank/DDBJ whole genome shotgun (WGS) entry which is preliminary data.</text>
</comment>
<dbReference type="Proteomes" id="UP000663828">
    <property type="component" value="Unassembled WGS sequence"/>
</dbReference>
<accession>A0A815W5V7</accession>
<dbReference type="PROSITE" id="PS51059">
    <property type="entry name" value="PARP_CATALYTIC"/>
    <property type="match status" value="1"/>
</dbReference>
<dbReference type="SUPFAM" id="SSF52949">
    <property type="entry name" value="Macro domain-like"/>
    <property type="match status" value="2"/>
</dbReference>
<dbReference type="InterPro" id="IPR052056">
    <property type="entry name" value="Mono-ARTD/PARP"/>
</dbReference>
<evidence type="ECO:0000259" key="9">
    <source>
        <dbReference type="PROSITE" id="PS51154"/>
    </source>
</evidence>